<feature type="compositionally biased region" description="Polar residues" evidence="1">
    <location>
        <begin position="27"/>
        <end position="41"/>
    </location>
</feature>
<feature type="region of interest" description="Disordered" evidence="1">
    <location>
        <begin position="46"/>
        <end position="65"/>
    </location>
</feature>
<accession>A0ABP8N278</accession>
<reference evidence="3" key="1">
    <citation type="journal article" date="2019" name="Int. J. Syst. Evol. Microbiol.">
        <title>The Global Catalogue of Microorganisms (GCM) 10K type strain sequencing project: providing services to taxonomists for standard genome sequencing and annotation.</title>
        <authorList>
            <consortium name="The Broad Institute Genomics Platform"/>
            <consortium name="The Broad Institute Genome Sequencing Center for Infectious Disease"/>
            <person name="Wu L."/>
            <person name="Ma J."/>
        </authorList>
    </citation>
    <scope>NUCLEOTIDE SEQUENCE [LARGE SCALE GENOMIC DNA]</scope>
    <source>
        <strain evidence="3">JCM 17759</strain>
    </source>
</reference>
<keyword evidence="3" id="KW-1185">Reference proteome</keyword>
<dbReference type="Proteomes" id="UP001500840">
    <property type="component" value="Unassembled WGS sequence"/>
</dbReference>
<evidence type="ECO:0000256" key="1">
    <source>
        <dbReference type="SAM" id="MobiDB-lite"/>
    </source>
</evidence>
<protein>
    <submittedName>
        <fullName evidence="2">Uncharacterized protein</fullName>
    </submittedName>
</protein>
<sequence>MLRHTLLMLVPVAITATQPASVEGQGFSRQSQVTASIDTPQTRLRPIGSASAVDRYRSSDPSTSFRETAYQASGNAFQSSRVSHNATSNSDYERSQIRQAMMQQSVTAPQLPPDAAPGGAGMGLPPNSFAVPSTAPSSSGPSNSAPPTSFTPPPNTQPAAPPLPPSSPPVAASPFNQGGASSGGGAMAPRTTLPASPNAFSPAPPPLASGSSGQNSLPYSPTSSSDLTPLAQPELQTEFATMGNSPCVTAPSTYTAACASPYMPVSYYASDPCAVPATLPPTYAPAPTFAPAPAVAVAPPAVYGTPITPGTAAPIGSLFTLGQERNLVQVGQGLWGQPVAYVPGQGVRNWIRYFFP</sequence>
<evidence type="ECO:0000313" key="3">
    <source>
        <dbReference type="Proteomes" id="UP001500840"/>
    </source>
</evidence>
<feature type="region of interest" description="Disordered" evidence="1">
    <location>
        <begin position="102"/>
        <end position="229"/>
    </location>
</feature>
<feature type="compositionally biased region" description="Low complexity" evidence="1">
    <location>
        <begin position="132"/>
        <end position="148"/>
    </location>
</feature>
<organism evidence="2 3">
    <name type="scientific">Novipirellula rosea</name>
    <dbReference type="NCBI Taxonomy" id="1031540"/>
    <lineage>
        <taxon>Bacteria</taxon>
        <taxon>Pseudomonadati</taxon>
        <taxon>Planctomycetota</taxon>
        <taxon>Planctomycetia</taxon>
        <taxon>Pirellulales</taxon>
        <taxon>Pirellulaceae</taxon>
        <taxon>Novipirellula</taxon>
    </lineage>
</organism>
<feature type="compositionally biased region" description="Pro residues" evidence="1">
    <location>
        <begin position="149"/>
        <end position="168"/>
    </location>
</feature>
<proteinExistence type="predicted"/>
<gene>
    <name evidence="2" type="ORF">GCM10023156_37060</name>
</gene>
<dbReference type="EMBL" id="BAABGA010000046">
    <property type="protein sequence ID" value="GAA4458626.1"/>
    <property type="molecule type" value="Genomic_DNA"/>
</dbReference>
<name>A0ABP8N278_9BACT</name>
<feature type="compositionally biased region" description="Polar residues" evidence="1">
    <location>
        <begin position="213"/>
        <end position="227"/>
    </location>
</feature>
<dbReference type="RefSeq" id="WP_345324397.1">
    <property type="nucleotide sequence ID" value="NZ_BAABGA010000046.1"/>
</dbReference>
<comment type="caution">
    <text evidence="2">The sequence shown here is derived from an EMBL/GenBank/DDBJ whole genome shotgun (WGS) entry which is preliminary data.</text>
</comment>
<feature type="region of interest" description="Disordered" evidence="1">
    <location>
        <begin position="20"/>
        <end position="41"/>
    </location>
</feature>
<evidence type="ECO:0000313" key="2">
    <source>
        <dbReference type="EMBL" id="GAA4458626.1"/>
    </source>
</evidence>